<dbReference type="AlphaFoldDB" id="A0A162GXJ0"/>
<evidence type="ECO:0000313" key="2">
    <source>
        <dbReference type="Proteomes" id="UP000075799"/>
    </source>
</evidence>
<gene>
    <name evidence="1" type="ORF">AZI87_08065</name>
</gene>
<evidence type="ECO:0000313" key="1">
    <source>
        <dbReference type="EMBL" id="KYG69160.1"/>
    </source>
</evidence>
<protein>
    <submittedName>
        <fullName evidence="1">Uncharacterized protein</fullName>
    </submittedName>
</protein>
<comment type="caution">
    <text evidence="1">The sequence shown here is derived from an EMBL/GenBank/DDBJ whole genome shotgun (WGS) entry which is preliminary data.</text>
</comment>
<sequence length="277" mass="32107">MARFVKRYLSHLVVCIGSLHKALTKRRSVPSFAYQLDPFFGRVELSGKKNFQPNFLIERDGRIILRIRLSVKNERLKEEIIAKHFLKYLHQEGERGRSFEILKRDKPWDFEIQSDSGLFNIEITSIADNERHFIWLNDQDKMGGLLSNKAPTERDFDIIKKHVNTEFRERIRKNFAEIGFGGKYILIGSHPGIQGTYEDMIFTAIQKKALKPHSGKESTIILIENRTSGMNPEDILRLRANLGSKLRSLPFSEIWIYTGCYSDDDGNNSSFVLNKLK</sequence>
<reference evidence="1 2" key="1">
    <citation type="submission" date="2016-03" db="EMBL/GenBank/DDBJ databases">
        <authorList>
            <person name="Ploux O."/>
        </authorList>
    </citation>
    <scope>NUCLEOTIDE SEQUENCE [LARGE SCALE GENOMIC DNA]</scope>
    <source>
        <strain evidence="1 2">EC13</strain>
    </source>
</reference>
<dbReference type="OrthoDB" id="9255533at2"/>
<proteinExistence type="predicted"/>
<dbReference type="SUPFAM" id="SSF63411">
    <property type="entry name" value="LuxS/MPP-like metallohydrolase"/>
    <property type="match status" value="1"/>
</dbReference>
<dbReference type="GO" id="GO:0046872">
    <property type="term" value="F:metal ion binding"/>
    <property type="evidence" value="ECO:0007669"/>
    <property type="project" value="InterPro"/>
</dbReference>
<accession>A0A162GXJ0</accession>
<dbReference type="EMBL" id="LUKD01000001">
    <property type="protein sequence ID" value="KYG69160.1"/>
    <property type="molecule type" value="Genomic_DNA"/>
</dbReference>
<organism evidence="1 2">
    <name type="scientific">Bdellovibrio bacteriovorus</name>
    <dbReference type="NCBI Taxonomy" id="959"/>
    <lineage>
        <taxon>Bacteria</taxon>
        <taxon>Pseudomonadati</taxon>
        <taxon>Bdellovibrionota</taxon>
        <taxon>Bdellovibrionia</taxon>
        <taxon>Bdellovibrionales</taxon>
        <taxon>Pseudobdellovibrionaceae</taxon>
        <taxon>Bdellovibrio</taxon>
    </lineage>
</organism>
<dbReference type="InterPro" id="IPR011249">
    <property type="entry name" value="Metalloenz_LuxS/M16"/>
</dbReference>
<dbReference type="Proteomes" id="UP000075799">
    <property type="component" value="Unassembled WGS sequence"/>
</dbReference>
<dbReference type="RefSeq" id="WP_063206059.1">
    <property type="nucleotide sequence ID" value="NZ_LUKD01000001.1"/>
</dbReference>
<name>A0A162GXJ0_BDEBC</name>